<evidence type="ECO:0000313" key="1">
    <source>
        <dbReference type="EMBL" id="CAH2224940.1"/>
    </source>
</evidence>
<name>A0AAD1R982_PELCU</name>
<dbReference type="EMBL" id="OW240912">
    <property type="protein sequence ID" value="CAH2224940.1"/>
    <property type="molecule type" value="Genomic_DNA"/>
</dbReference>
<reference evidence="1" key="1">
    <citation type="submission" date="2022-03" db="EMBL/GenBank/DDBJ databases">
        <authorList>
            <person name="Alioto T."/>
            <person name="Alioto T."/>
            <person name="Gomez Garrido J."/>
        </authorList>
    </citation>
    <scope>NUCLEOTIDE SEQUENCE</scope>
</reference>
<evidence type="ECO:0000313" key="2">
    <source>
        <dbReference type="Proteomes" id="UP001295444"/>
    </source>
</evidence>
<gene>
    <name evidence="1" type="ORF">PECUL_23A045604</name>
</gene>
<proteinExistence type="predicted"/>
<protein>
    <submittedName>
        <fullName evidence="1">Uncharacterized protein</fullName>
    </submittedName>
</protein>
<accession>A0AAD1R982</accession>
<keyword evidence="2" id="KW-1185">Reference proteome</keyword>
<dbReference type="Proteomes" id="UP001295444">
    <property type="component" value="Chromosome 01"/>
</dbReference>
<organism evidence="1 2">
    <name type="scientific">Pelobates cultripes</name>
    <name type="common">Western spadefoot toad</name>
    <dbReference type="NCBI Taxonomy" id="61616"/>
    <lineage>
        <taxon>Eukaryota</taxon>
        <taxon>Metazoa</taxon>
        <taxon>Chordata</taxon>
        <taxon>Craniata</taxon>
        <taxon>Vertebrata</taxon>
        <taxon>Euteleostomi</taxon>
        <taxon>Amphibia</taxon>
        <taxon>Batrachia</taxon>
        <taxon>Anura</taxon>
        <taxon>Pelobatoidea</taxon>
        <taxon>Pelobatidae</taxon>
        <taxon>Pelobates</taxon>
    </lineage>
</organism>
<sequence length="81" mass="9152">FCIRPKRWRPVSNAIGLAVLALFFVDFPSHKKVASRAGHALWNLQRYFCHMVNKLSQSSDINLLQLGSVNCDLHKSKSVNA</sequence>
<feature type="non-terminal residue" evidence="1">
    <location>
        <position position="1"/>
    </location>
</feature>
<dbReference type="AlphaFoldDB" id="A0AAD1R982"/>